<dbReference type="eggNOG" id="COG1448">
    <property type="taxonomic scope" value="Bacteria"/>
</dbReference>
<keyword evidence="5 7" id="KW-0808">Transferase</keyword>
<protein>
    <recommendedName>
        <fullName evidence="7">Aminotransferase</fullName>
        <ecNumber evidence="7">2.6.1.-</ecNumber>
    </recommendedName>
</protein>
<dbReference type="InterPro" id="IPR015424">
    <property type="entry name" value="PyrdxlP-dep_Trfase"/>
</dbReference>
<dbReference type="Pfam" id="PF00155">
    <property type="entry name" value="Aminotran_1_2"/>
    <property type="match status" value="1"/>
</dbReference>
<evidence type="ECO:0000256" key="3">
    <source>
        <dbReference type="ARBA" id="ARBA00011738"/>
    </source>
</evidence>
<keyword evidence="4 7" id="KW-0032">Aminotransferase</keyword>
<dbReference type="RefSeq" id="WP_015828484.1">
    <property type="nucleotide sequence ID" value="NC_012982.1"/>
</dbReference>
<comment type="cofactor">
    <cofactor evidence="1 7">
        <name>pyridoxal 5'-phosphate</name>
        <dbReference type="ChEBI" id="CHEBI:597326"/>
    </cofactor>
</comment>
<evidence type="ECO:0000256" key="7">
    <source>
        <dbReference type="RuleBase" id="RU000481"/>
    </source>
</evidence>
<dbReference type="PANTHER" id="PTHR11879:SF22">
    <property type="entry name" value="ASPARTATE AMINOTRANSFERASE, MITOCHONDRIAL"/>
    <property type="match status" value="1"/>
</dbReference>
<dbReference type="EC" id="2.6.1.-" evidence="7"/>
<dbReference type="Gene3D" id="3.40.640.10">
    <property type="entry name" value="Type I PLP-dependent aspartate aminotransferase-like (Major domain)"/>
    <property type="match status" value="1"/>
</dbReference>
<dbReference type="InterPro" id="IPR004839">
    <property type="entry name" value="Aminotransferase_I/II_large"/>
</dbReference>
<evidence type="ECO:0000259" key="8">
    <source>
        <dbReference type="Pfam" id="PF00155"/>
    </source>
</evidence>
<name>C6XPR9_HIRBI</name>
<accession>C6XPR9</accession>
<dbReference type="InterPro" id="IPR000796">
    <property type="entry name" value="Asp_trans"/>
</dbReference>
<dbReference type="PRINTS" id="PR00799">
    <property type="entry name" value="TRANSAMINASE"/>
</dbReference>
<dbReference type="PROSITE" id="PS00105">
    <property type="entry name" value="AA_TRANSFER_CLASS_1"/>
    <property type="match status" value="1"/>
</dbReference>
<dbReference type="STRING" id="582402.Hbal_2660"/>
<dbReference type="SUPFAM" id="SSF53383">
    <property type="entry name" value="PLP-dependent transferases"/>
    <property type="match status" value="1"/>
</dbReference>
<dbReference type="GO" id="GO:0033585">
    <property type="term" value="P:L-phenylalanine biosynthetic process from chorismate via phenylpyruvate"/>
    <property type="evidence" value="ECO:0007669"/>
    <property type="project" value="TreeGrafter"/>
</dbReference>
<dbReference type="AlphaFoldDB" id="C6XPR9"/>
<dbReference type="OrthoDB" id="9766445at2"/>
<evidence type="ECO:0000256" key="2">
    <source>
        <dbReference type="ARBA" id="ARBA00007441"/>
    </source>
</evidence>
<dbReference type="CDD" id="cd00609">
    <property type="entry name" value="AAT_like"/>
    <property type="match status" value="1"/>
</dbReference>
<evidence type="ECO:0000256" key="4">
    <source>
        <dbReference type="ARBA" id="ARBA00022576"/>
    </source>
</evidence>
<dbReference type="GO" id="GO:0004069">
    <property type="term" value="F:L-aspartate:2-oxoglutarate aminotransferase activity"/>
    <property type="evidence" value="ECO:0007669"/>
    <property type="project" value="TreeGrafter"/>
</dbReference>
<keyword evidence="6" id="KW-0663">Pyridoxal phosphate</keyword>
<evidence type="ECO:0000256" key="5">
    <source>
        <dbReference type="ARBA" id="ARBA00022679"/>
    </source>
</evidence>
<comment type="similarity">
    <text evidence="2 7">Belongs to the class-I pyridoxal-phosphate-dependent aminotransferase family.</text>
</comment>
<dbReference type="InterPro" id="IPR015422">
    <property type="entry name" value="PyrdxlP-dep_Trfase_small"/>
</dbReference>
<dbReference type="GO" id="GO:0042802">
    <property type="term" value="F:identical protein binding"/>
    <property type="evidence" value="ECO:0007669"/>
    <property type="project" value="TreeGrafter"/>
</dbReference>
<dbReference type="KEGG" id="hba:Hbal_2660"/>
<dbReference type="InterPro" id="IPR004838">
    <property type="entry name" value="NHTrfase_class1_PyrdxlP-BS"/>
</dbReference>
<comment type="subunit">
    <text evidence="3">Homodimer.</text>
</comment>
<evidence type="ECO:0000313" key="10">
    <source>
        <dbReference type="Proteomes" id="UP000002745"/>
    </source>
</evidence>
<gene>
    <name evidence="9" type="ordered locus">Hbal_2660</name>
</gene>
<dbReference type="InterPro" id="IPR015421">
    <property type="entry name" value="PyrdxlP-dep_Trfase_major"/>
</dbReference>
<dbReference type="NCBIfam" id="NF006719">
    <property type="entry name" value="PRK09257.1"/>
    <property type="match status" value="1"/>
</dbReference>
<dbReference type="EMBL" id="CP001678">
    <property type="protein sequence ID" value="ACT60334.1"/>
    <property type="molecule type" value="Genomic_DNA"/>
</dbReference>
<proteinExistence type="inferred from homology"/>
<evidence type="ECO:0000256" key="6">
    <source>
        <dbReference type="ARBA" id="ARBA00022898"/>
    </source>
</evidence>
<organism evidence="9 10">
    <name type="scientific">Hirschia baltica (strain ATCC 49814 / DSM 5838 / IFAM 1418)</name>
    <dbReference type="NCBI Taxonomy" id="582402"/>
    <lineage>
        <taxon>Bacteria</taxon>
        <taxon>Pseudomonadati</taxon>
        <taxon>Pseudomonadota</taxon>
        <taxon>Alphaproteobacteria</taxon>
        <taxon>Hyphomonadales</taxon>
        <taxon>Hyphomonadaceae</taxon>
        <taxon>Hirschia</taxon>
    </lineage>
</organism>
<dbReference type="PANTHER" id="PTHR11879">
    <property type="entry name" value="ASPARTATE AMINOTRANSFERASE"/>
    <property type="match status" value="1"/>
</dbReference>
<evidence type="ECO:0000313" key="9">
    <source>
        <dbReference type="EMBL" id="ACT60334.1"/>
    </source>
</evidence>
<evidence type="ECO:0000256" key="1">
    <source>
        <dbReference type="ARBA" id="ARBA00001933"/>
    </source>
</evidence>
<dbReference type="GO" id="GO:0030170">
    <property type="term" value="F:pyridoxal phosphate binding"/>
    <property type="evidence" value="ECO:0007669"/>
    <property type="project" value="InterPro"/>
</dbReference>
<dbReference type="HOGENOM" id="CLU_032440_0_1_5"/>
<feature type="domain" description="Aminotransferase class I/classII large" evidence="8">
    <location>
        <begin position="31"/>
        <end position="392"/>
    </location>
</feature>
<keyword evidence="10" id="KW-1185">Reference proteome</keyword>
<dbReference type="Gene3D" id="3.90.1150.10">
    <property type="entry name" value="Aspartate Aminotransferase, domain 1"/>
    <property type="match status" value="1"/>
</dbReference>
<dbReference type="GO" id="GO:0005829">
    <property type="term" value="C:cytosol"/>
    <property type="evidence" value="ECO:0007669"/>
    <property type="project" value="TreeGrafter"/>
</dbReference>
<sequence length="407" mass="44464">MSTKFSSLSILPPDALLGLMAAYKSDPRETKYDLSVGVYRDSNGVTPVMSAVKNAELRYLNDQTTKVYEGPRGNADFCDSIENVILGDNSLVREEGRTLSFTTPGGCGALYVGMNLMSRLGISKIWVSSPTWPNHINIAKSSGFDVGEYRYASSETGGVDREAMFEDFSQIKKGDGVIIQGPCHNPTGMDLSVDDWRALGQLSKDVGFAVMLDIAYHGLGEGLDEDMEGVRAFIEAADDVMIAYSCSKNFGLYRERVGCFLAICEEASSVASVSSQVADVSRAAWSMPPAHGAAIVATILSNNGLREIWEAELSQMRGRIQGLRQELSEKLVLKTGNETFQHLTTQKGMFSQLPFDAEATHHLREAYGVYMPASGRVNIAGLDSKEIEHISDYLARVFIESEASRNE</sequence>
<dbReference type="GO" id="GO:0004838">
    <property type="term" value="F:L-tyrosine-2-oxoglutarate transaminase activity"/>
    <property type="evidence" value="ECO:0007669"/>
    <property type="project" value="TreeGrafter"/>
</dbReference>
<dbReference type="Proteomes" id="UP000002745">
    <property type="component" value="Chromosome"/>
</dbReference>
<reference evidence="10" key="1">
    <citation type="journal article" date="2011" name="J. Bacteriol.">
        <title>Genome sequences of eight morphologically diverse alphaproteobacteria.</title>
        <authorList>
            <consortium name="US DOE Joint Genome Institute"/>
            <person name="Brown P.J."/>
            <person name="Kysela D.T."/>
            <person name="Buechlein A."/>
            <person name="Hemmerich C."/>
            <person name="Brun Y.V."/>
        </authorList>
    </citation>
    <scope>NUCLEOTIDE SEQUENCE [LARGE SCALE GENOMIC DNA]</scope>
    <source>
        <strain evidence="10">ATCC 49814 / DSM 5838 / IFAM 1418</strain>
    </source>
</reference>